<organism evidence="1">
    <name type="scientific">Tanacetum cinerariifolium</name>
    <name type="common">Dalmatian daisy</name>
    <name type="synonym">Chrysanthemum cinerariifolium</name>
    <dbReference type="NCBI Taxonomy" id="118510"/>
    <lineage>
        <taxon>Eukaryota</taxon>
        <taxon>Viridiplantae</taxon>
        <taxon>Streptophyta</taxon>
        <taxon>Embryophyta</taxon>
        <taxon>Tracheophyta</taxon>
        <taxon>Spermatophyta</taxon>
        <taxon>Magnoliopsida</taxon>
        <taxon>eudicotyledons</taxon>
        <taxon>Gunneridae</taxon>
        <taxon>Pentapetalae</taxon>
        <taxon>asterids</taxon>
        <taxon>campanulids</taxon>
        <taxon>Asterales</taxon>
        <taxon>Asteraceae</taxon>
        <taxon>Asteroideae</taxon>
        <taxon>Anthemideae</taxon>
        <taxon>Anthemidinae</taxon>
        <taxon>Tanacetum</taxon>
    </lineage>
</organism>
<proteinExistence type="predicted"/>
<comment type="caution">
    <text evidence="1">The sequence shown here is derived from an EMBL/GenBank/DDBJ whole genome shotgun (WGS) entry which is preliminary data.</text>
</comment>
<protein>
    <submittedName>
        <fullName evidence="1">Uncharacterized protein</fullName>
    </submittedName>
</protein>
<accession>A0A699UN93</accession>
<feature type="non-terminal residue" evidence="1">
    <location>
        <position position="1"/>
    </location>
</feature>
<dbReference type="AlphaFoldDB" id="A0A699UN93"/>
<gene>
    <name evidence="1" type="ORF">Tci_895040</name>
</gene>
<name>A0A699UN93_TANCI</name>
<dbReference type="EMBL" id="BKCJ011342192">
    <property type="protein sequence ID" value="GFD23071.1"/>
    <property type="molecule type" value="Genomic_DNA"/>
</dbReference>
<sequence length="78" mass="9395">IVEIDRDEGVELIGEKEKTKEVEMDEAYARMLHEELNQDIDWDVAIEHVKQKDKEDPFIQRYQVMKKRPRQKLKLEGI</sequence>
<reference evidence="1" key="1">
    <citation type="journal article" date="2019" name="Sci. Rep.">
        <title>Draft genome of Tanacetum cinerariifolium, the natural source of mosquito coil.</title>
        <authorList>
            <person name="Yamashiro T."/>
            <person name="Shiraishi A."/>
            <person name="Satake H."/>
            <person name="Nakayama K."/>
        </authorList>
    </citation>
    <scope>NUCLEOTIDE SEQUENCE</scope>
</reference>
<evidence type="ECO:0000313" key="1">
    <source>
        <dbReference type="EMBL" id="GFD23071.1"/>
    </source>
</evidence>